<comment type="similarity">
    <text evidence="2">Belongs to the acetate uptake transporter (AceTr) (TC 2.A.96) family.</text>
</comment>
<accession>L1JXL8</accession>
<evidence type="ECO:0000256" key="3">
    <source>
        <dbReference type="ARBA" id="ARBA00022692"/>
    </source>
</evidence>
<organism evidence="7">
    <name type="scientific">Guillardia theta (strain CCMP2712)</name>
    <name type="common">Cryptophyte</name>
    <dbReference type="NCBI Taxonomy" id="905079"/>
    <lineage>
        <taxon>Eukaryota</taxon>
        <taxon>Cryptophyceae</taxon>
        <taxon>Pyrenomonadales</taxon>
        <taxon>Geminigeraceae</taxon>
        <taxon>Guillardia</taxon>
    </lineage>
</organism>
<feature type="transmembrane region" description="Helical" evidence="6">
    <location>
        <begin position="150"/>
        <end position="171"/>
    </location>
</feature>
<reference evidence="9" key="2">
    <citation type="submission" date="2012-11" db="EMBL/GenBank/DDBJ databases">
        <authorList>
            <person name="Kuo A."/>
            <person name="Curtis B.A."/>
            <person name="Tanifuji G."/>
            <person name="Burki F."/>
            <person name="Gruber A."/>
            <person name="Irimia M."/>
            <person name="Maruyama S."/>
            <person name="Arias M.C."/>
            <person name="Ball S.G."/>
            <person name="Gile G.H."/>
            <person name="Hirakawa Y."/>
            <person name="Hopkins J.F."/>
            <person name="Rensing S.A."/>
            <person name="Schmutz J."/>
            <person name="Symeonidi A."/>
            <person name="Elias M."/>
            <person name="Eveleigh R.J."/>
            <person name="Herman E.K."/>
            <person name="Klute M.J."/>
            <person name="Nakayama T."/>
            <person name="Obornik M."/>
            <person name="Reyes-Prieto A."/>
            <person name="Armbrust E.V."/>
            <person name="Aves S.J."/>
            <person name="Beiko R.G."/>
            <person name="Coutinho P."/>
            <person name="Dacks J.B."/>
            <person name="Durnford D.G."/>
            <person name="Fast N.M."/>
            <person name="Green B.R."/>
            <person name="Grisdale C."/>
            <person name="Hempe F."/>
            <person name="Henrissat B."/>
            <person name="Hoppner M.P."/>
            <person name="Ishida K.-I."/>
            <person name="Kim E."/>
            <person name="Koreny L."/>
            <person name="Kroth P.G."/>
            <person name="Liu Y."/>
            <person name="Malik S.-B."/>
            <person name="Maier U.G."/>
            <person name="McRose D."/>
            <person name="Mock T."/>
            <person name="Neilson J.A."/>
            <person name="Onodera N.T."/>
            <person name="Poole A.M."/>
            <person name="Pritham E.J."/>
            <person name="Richards T.A."/>
            <person name="Rocap G."/>
            <person name="Roy S.W."/>
            <person name="Sarai C."/>
            <person name="Schaack S."/>
            <person name="Shirato S."/>
            <person name="Slamovits C.H."/>
            <person name="Spencer D.F."/>
            <person name="Suzuki S."/>
            <person name="Worden A.Z."/>
            <person name="Zauner S."/>
            <person name="Barry K."/>
            <person name="Bell C."/>
            <person name="Bharti A.K."/>
            <person name="Crow J.A."/>
            <person name="Grimwood J."/>
            <person name="Kramer R."/>
            <person name="Lindquist E."/>
            <person name="Lucas S."/>
            <person name="Salamov A."/>
            <person name="McFadden G.I."/>
            <person name="Lane C.E."/>
            <person name="Keeling P.J."/>
            <person name="Gray M.W."/>
            <person name="Grigoriev I.V."/>
            <person name="Archibald J.M."/>
        </authorList>
    </citation>
    <scope>NUCLEOTIDE SEQUENCE</scope>
    <source>
        <strain evidence="9">CCMP2712</strain>
    </source>
</reference>
<dbReference type="PANTHER" id="PTHR31123">
    <property type="entry name" value="ACCUMULATION OF DYADS PROTEIN 2-RELATED"/>
    <property type="match status" value="1"/>
</dbReference>
<evidence type="ECO:0000256" key="6">
    <source>
        <dbReference type="SAM" id="Phobius"/>
    </source>
</evidence>
<dbReference type="GO" id="GO:0005886">
    <property type="term" value="C:plasma membrane"/>
    <property type="evidence" value="ECO:0007669"/>
    <property type="project" value="TreeGrafter"/>
</dbReference>
<keyword evidence="3 6" id="KW-0812">Transmembrane</keyword>
<evidence type="ECO:0000256" key="1">
    <source>
        <dbReference type="ARBA" id="ARBA00004141"/>
    </source>
</evidence>
<dbReference type="NCBIfam" id="NF038013">
    <property type="entry name" value="AceTr_1"/>
    <property type="match status" value="1"/>
</dbReference>
<name>L1JXL8_GUITC</name>
<dbReference type="HOGENOM" id="CLU_051062_3_1_1"/>
<dbReference type="eggNOG" id="ENOG502QUJS">
    <property type="taxonomic scope" value="Eukaryota"/>
</dbReference>
<dbReference type="Pfam" id="PF01184">
    <property type="entry name" value="Gpr1_Fun34_YaaH"/>
    <property type="match status" value="1"/>
</dbReference>
<dbReference type="GO" id="GO:0015123">
    <property type="term" value="F:acetate transmembrane transporter activity"/>
    <property type="evidence" value="ECO:0007669"/>
    <property type="project" value="TreeGrafter"/>
</dbReference>
<dbReference type="OrthoDB" id="2012235at2759"/>
<dbReference type="InterPro" id="IPR051633">
    <property type="entry name" value="AceTr"/>
</dbReference>
<dbReference type="PaxDb" id="55529-EKX52960"/>
<feature type="transmembrane region" description="Helical" evidence="6">
    <location>
        <begin position="12"/>
        <end position="33"/>
    </location>
</feature>
<keyword evidence="4 6" id="KW-1133">Transmembrane helix</keyword>
<feature type="transmembrane region" description="Helical" evidence="6">
    <location>
        <begin position="64"/>
        <end position="87"/>
    </location>
</feature>
<reference evidence="8" key="3">
    <citation type="submission" date="2016-03" db="UniProtKB">
        <authorList>
            <consortium name="EnsemblProtists"/>
        </authorList>
    </citation>
    <scope>IDENTIFICATION</scope>
</reference>
<dbReference type="AlphaFoldDB" id="L1JXL8"/>
<evidence type="ECO:0000313" key="8">
    <source>
        <dbReference type="EnsemblProtists" id="EKX52960"/>
    </source>
</evidence>
<comment type="subcellular location">
    <subcellularLocation>
        <location evidence="1">Membrane</location>
        <topology evidence="1">Multi-pass membrane protein</topology>
    </subcellularLocation>
</comment>
<evidence type="ECO:0008006" key="10">
    <source>
        <dbReference type="Google" id="ProtNLM"/>
    </source>
</evidence>
<dbReference type="OMA" id="WKKGNTF"/>
<evidence type="ECO:0000256" key="2">
    <source>
        <dbReference type="ARBA" id="ARBA00005587"/>
    </source>
</evidence>
<dbReference type="PANTHER" id="PTHR31123:SF1">
    <property type="entry name" value="ACCUMULATION OF DYADS PROTEIN 2-RELATED"/>
    <property type="match status" value="1"/>
</dbReference>
<sequence length="223" mass="24005">MAAQHWKPADPAPLGLSGFAVTTFLLSGFNAGWIPFQTFLGAAAFYGGFAQLLAGMWEFANGNVFGATAFSSYGAFWMSLFVMVNVYGATPLFSTQLAYFLVAFLIFNSYALVASMFTNAALFLLFALLEVTLILDIAANFTNNTSLAKAGGYCGIVCASTAWYIATASLVNGTARRHILPLGRPVIRLPKPSDDTEMNGVQQTGELTFTLPVEQRVWSAHHA</sequence>
<dbReference type="GeneID" id="17309788"/>
<feature type="transmembrane region" description="Helical" evidence="6">
    <location>
        <begin position="39"/>
        <end position="57"/>
    </location>
</feature>
<gene>
    <name evidence="7" type="ORF">GUITHDRAFT_64626</name>
</gene>
<reference evidence="7 9" key="1">
    <citation type="journal article" date="2012" name="Nature">
        <title>Algal genomes reveal evolutionary mosaicism and the fate of nucleomorphs.</title>
        <authorList>
            <consortium name="DOE Joint Genome Institute"/>
            <person name="Curtis B.A."/>
            <person name="Tanifuji G."/>
            <person name="Burki F."/>
            <person name="Gruber A."/>
            <person name="Irimia M."/>
            <person name="Maruyama S."/>
            <person name="Arias M.C."/>
            <person name="Ball S.G."/>
            <person name="Gile G.H."/>
            <person name="Hirakawa Y."/>
            <person name="Hopkins J.F."/>
            <person name="Kuo A."/>
            <person name="Rensing S.A."/>
            <person name="Schmutz J."/>
            <person name="Symeonidi A."/>
            <person name="Elias M."/>
            <person name="Eveleigh R.J."/>
            <person name="Herman E.K."/>
            <person name="Klute M.J."/>
            <person name="Nakayama T."/>
            <person name="Obornik M."/>
            <person name="Reyes-Prieto A."/>
            <person name="Armbrust E.V."/>
            <person name="Aves S.J."/>
            <person name="Beiko R.G."/>
            <person name="Coutinho P."/>
            <person name="Dacks J.B."/>
            <person name="Durnford D.G."/>
            <person name="Fast N.M."/>
            <person name="Green B.R."/>
            <person name="Grisdale C.J."/>
            <person name="Hempel F."/>
            <person name="Henrissat B."/>
            <person name="Hoppner M.P."/>
            <person name="Ishida K."/>
            <person name="Kim E."/>
            <person name="Koreny L."/>
            <person name="Kroth P.G."/>
            <person name="Liu Y."/>
            <person name="Malik S.B."/>
            <person name="Maier U.G."/>
            <person name="McRose D."/>
            <person name="Mock T."/>
            <person name="Neilson J.A."/>
            <person name="Onodera N.T."/>
            <person name="Poole A.M."/>
            <person name="Pritham E.J."/>
            <person name="Richards T.A."/>
            <person name="Rocap G."/>
            <person name="Roy S.W."/>
            <person name="Sarai C."/>
            <person name="Schaack S."/>
            <person name="Shirato S."/>
            <person name="Slamovits C.H."/>
            <person name="Spencer D.F."/>
            <person name="Suzuki S."/>
            <person name="Worden A.Z."/>
            <person name="Zauner S."/>
            <person name="Barry K."/>
            <person name="Bell C."/>
            <person name="Bharti A.K."/>
            <person name="Crow J.A."/>
            <person name="Grimwood J."/>
            <person name="Kramer R."/>
            <person name="Lindquist E."/>
            <person name="Lucas S."/>
            <person name="Salamov A."/>
            <person name="McFadden G.I."/>
            <person name="Lane C.E."/>
            <person name="Keeling P.J."/>
            <person name="Gray M.W."/>
            <person name="Grigoriev I.V."/>
            <person name="Archibald J.M."/>
        </authorList>
    </citation>
    <scope>NUCLEOTIDE SEQUENCE</scope>
    <source>
        <strain evidence="7 9">CCMP2712</strain>
    </source>
</reference>
<feature type="transmembrane region" description="Helical" evidence="6">
    <location>
        <begin position="120"/>
        <end position="138"/>
    </location>
</feature>
<feature type="transmembrane region" description="Helical" evidence="6">
    <location>
        <begin position="93"/>
        <end position="113"/>
    </location>
</feature>
<dbReference type="EMBL" id="JH992971">
    <property type="protein sequence ID" value="EKX52960.1"/>
    <property type="molecule type" value="Genomic_DNA"/>
</dbReference>
<dbReference type="KEGG" id="gtt:GUITHDRAFT_64626"/>
<evidence type="ECO:0000256" key="4">
    <source>
        <dbReference type="ARBA" id="ARBA00022989"/>
    </source>
</evidence>
<keyword evidence="9" id="KW-1185">Reference proteome</keyword>
<evidence type="ECO:0000313" key="7">
    <source>
        <dbReference type="EMBL" id="EKX52960.1"/>
    </source>
</evidence>
<evidence type="ECO:0000313" key="9">
    <source>
        <dbReference type="Proteomes" id="UP000011087"/>
    </source>
</evidence>
<dbReference type="InterPro" id="IPR000791">
    <property type="entry name" value="Gpr1/Fun34/SatP-like"/>
</dbReference>
<dbReference type="RefSeq" id="XP_005839940.1">
    <property type="nucleotide sequence ID" value="XM_005839883.1"/>
</dbReference>
<protein>
    <recommendedName>
        <fullName evidence="10">Acetate transporter</fullName>
    </recommendedName>
</protein>
<keyword evidence="5 6" id="KW-0472">Membrane</keyword>
<dbReference type="Proteomes" id="UP000011087">
    <property type="component" value="Unassembled WGS sequence"/>
</dbReference>
<dbReference type="EnsemblProtists" id="EKX52960">
    <property type="protein sequence ID" value="EKX52960"/>
    <property type="gene ID" value="GUITHDRAFT_64626"/>
</dbReference>
<evidence type="ECO:0000256" key="5">
    <source>
        <dbReference type="ARBA" id="ARBA00023136"/>
    </source>
</evidence>
<proteinExistence type="inferred from homology"/>